<accession>A0A7N0U7S1</accession>
<evidence type="ECO:0000313" key="19">
    <source>
        <dbReference type="Proteomes" id="UP000594263"/>
    </source>
</evidence>
<evidence type="ECO:0000256" key="11">
    <source>
        <dbReference type="ARBA" id="ARBA00023157"/>
    </source>
</evidence>
<comment type="similarity">
    <text evidence="3 15">Belongs to the glycosyl hydrolase 17 family.</text>
</comment>
<evidence type="ECO:0000313" key="18">
    <source>
        <dbReference type="EnsemblPlants" id="Kaladp0055s0496.1.v1.1"/>
    </source>
</evidence>
<evidence type="ECO:0000256" key="14">
    <source>
        <dbReference type="ARBA" id="ARBA00023295"/>
    </source>
</evidence>
<proteinExistence type="inferred from homology"/>
<dbReference type="GO" id="GO:0042973">
    <property type="term" value="F:glucan endo-1,3-beta-D-glucosidase activity"/>
    <property type="evidence" value="ECO:0007669"/>
    <property type="project" value="UniProtKB-EC"/>
</dbReference>
<organism evidence="18 19">
    <name type="scientific">Kalanchoe fedtschenkoi</name>
    <name type="common">Lavender scallops</name>
    <name type="synonym">South American air plant</name>
    <dbReference type="NCBI Taxonomy" id="63787"/>
    <lineage>
        <taxon>Eukaryota</taxon>
        <taxon>Viridiplantae</taxon>
        <taxon>Streptophyta</taxon>
        <taxon>Embryophyta</taxon>
        <taxon>Tracheophyta</taxon>
        <taxon>Spermatophyta</taxon>
        <taxon>Magnoliopsida</taxon>
        <taxon>eudicotyledons</taxon>
        <taxon>Gunneridae</taxon>
        <taxon>Pentapetalae</taxon>
        <taxon>Saxifragales</taxon>
        <taxon>Crassulaceae</taxon>
        <taxon>Kalanchoe</taxon>
    </lineage>
</organism>
<dbReference type="SUPFAM" id="SSF51445">
    <property type="entry name" value="(Trans)glycosidases"/>
    <property type="match status" value="1"/>
</dbReference>
<dbReference type="SMART" id="SM00768">
    <property type="entry name" value="X8"/>
    <property type="match status" value="1"/>
</dbReference>
<dbReference type="PANTHER" id="PTHR32227">
    <property type="entry name" value="GLUCAN ENDO-1,3-BETA-GLUCOSIDASE BG1-RELATED-RELATED"/>
    <property type="match status" value="1"/>
</dbReference>
<evidence type="ECO:0000256" key="9">
    <source>
        <dbReference type="ARBA" id="ARBA00022821"/>
    </source>
</evidence>
<dbReference type="InterPro" id="IPR017853">
    <property type="entry name" value="GH"/>
</dbReference>
<evidence type="ECO:0000256" key="6">
    <source>
        <dbReference type="ARBA" id="ARBA00022622"/>
    </source>
</evidence>
<evidence type="ECO:0000256" key="10">
    <source>
        <dbReference type="ARBA" id="ARBA00023136"/>
    </source>
</evidence>
<comment type="subcellular location">
    <subcellularLocation>
        <location evidence="2">Cell membrane</location>
        <topology evidence="2">Lipid-anchor</topology>
        <topology evidence="2">GPI-anchor</topology>
    </subcellularLocation>
</comment>
<evidence type="ECO:0000256" key="15">
    <source>
        <dbReference type="RuleBase" id="RU004335"/>
    </source>
</evidence>
<dbReference type="PROSITE" id="PS00587">
    <property type="entry name" value="GLYCOSYL_HYDROL_F17"/>
    <property type="match status" value="1"/>
</dbReference>
<dbReference type="FunFam" id="3.20.20.80:FF:000008">
    <property type="entry name" value="Glucan endo-1,3-beta-glucosidase 5"/>
    <property type="match status" value="1"/>
</dbReference>
<keyword evidence="5" id="KW-1003">Cell membrane</keyword>
<evidence type="ECO:0000256" key="12">
    <source>
        <dbReference type="ARBA" id="ARBA00023180"/>
    </source>
</evidence>
<evidence type="ECO:0000256" key="1">
    <source>
        <dbReference type="ARBA" id="ARBA00000382"/>
    </source>
</evidence>
<dbReference type="GO" id="GO:0098552">
    <property type="term" value="C:side of membrane"/>
    <property type="evidence" value="ECO:0007669"/>
    <property type="project" value="UniProtKB-KW"/>
</dbReference>
<evidence type="ECO:0000256" key="4">
    <source>
        <dbReference type="ARBA" id="ARBA00012780"/>
    </source>
</evidence>
<dbReference type="AlphaFoldDB" id="A0A7N0U7S1"/>
<keyword evidence="10" id="KW-0472">Membrane</keyword>
<dbReference type="GO" id="GO:0005886">
    <property type="term" value="C:plasma membrane"/>
    <property type="evidence" value="ECO:0007669"/>
    <property type="project" value="UniProtKB-SubCell"/>
</dbReference>
<dbReference type="EnsemblPlants" id="Kaladp0055s0496.1.v1.1">
    <property type="protein sequence ID" value="Kaladp0055s0496.1.v1.1"/>
    <property type="gene ID" value="Kaladp0055s0496.v1.1"/>
</dbReference>
<reference evidence="18" key="1">
    <citation type="submission" date="2021-01" db="UniProtKB">
        <authorList>
            <consortium name="EnsemblPlants"/>
        </authorList>
    </citation>
    <scope>IDENTIFICATION</scope>
</reference>
<dbReference type="InterPro" id="IPR012946">
    <property type="entry name" value="X8"/>
</dbReference>
<dbReference type="FunFam" id="1.20.58.1040:FF:000002">
    <property type="entry name" value="Glucan endo-1,3-beta-glucosidase 8"/>
    <property type="match status" value="1"/>
</dbReference>
<dbReference type="GO" id="GO:0005975">
    <property type="term" value="P:carbohydrate metabolic process"/>
    <property type="evidence" value="ECO:0007669"/>
    <property type="project" value="InterPro"/>
</dbReference>
<dbReference type="InterPro" id="IPR000490">
    <property type="entry name" value="Glyco_hydro_17"/>
</dbReference>
<evidence type="ECO:0000256" key="16">
    <source>
        <dbReference type="RuleBase" id="RU004336"/>
    </source>
</evidence>
<evidence type="ECO:0000256" key="13">
    <source>
        <dbReference type="ARBA" id="ARBA00023288"/>
    </source>
</evidence>
<evidence type="ECO:0000256" key="3">
    <source>
        <dbReference type="ARBA" id="ARBA00008773"/>
    </source>
</evidence>
<evidence type="ECO:0000256" key="2">
    <source>
        <dbReference type="ARBA" id="ARBA00004609"/>
    </source>
</evidence>
<name>A0A7N0U7S1_KALFE</name>
<dbReference type="GO" id="GO:0006952">
    <property type="term" value="P:defense response"/>
    <property type="evidence" value="ECO:0007669"/>
    <property type="project" value="UniProtKB-KW"/>
</dbReference>
<evidence type="ECO:0000256" key="5">
    <source>
        <dbReference type="ARBA" id="ARBA00022475"/>
    </source>
</evidence>
<dbReference type="Proteomes" id="UP000594263">
    <property type="component" value="Unplaced"/>
</dbReference>
<dbReference type="Pfam" id="PF00332">
    <property type="entry name" value="Glyco_hydro_17"/>
    <property type="match status" value="1"/>
</dbReference>
<evidence type="ECO:0000256" key="8">
    <source>
        <dbReference type="ARBA" id="ARBA00022801"/>
    </source>
</evidence>
<evidence type="ECO:0000256" key="7">
    <source>
        <dbReference type="ARBA" id="ARBA00022729"/>
    </source>
</evidence>
<keyword evidence="7" id="KW-0732">Signal</keyword>
<protein>
    <recommendedName>
        <fullName evidence="4">glucan endo-1,3-beta-D-glucosidase</fullName>
        <ecNumber evidence="4">3.2.1.39</ecNumber>
    </recommendedName>
</protein>
<keyword evidence="11" id="KW-1015">Disulfide bond</keyword>
<evidence type="ECO:0000259" key="17">
    <source>
        <dbReference type="SMART" id="SM00768"/>
    </source>
</evidence>
<dbReference type="InterPro" id="IPR044965">
    <property type="entry name" value="Glyco_hydro_17_plant"/>
</dbReference>
<keyword evidence="6" id="KW-0336">GPI-anchor</keyword>
<dbReference type="Gene3D" id="3.20.20.80">
    <property type="entry name" value="Glycosidases"/>
    <property type="match status" value="1"/>
</dbReference>
<keyword evidence="13" id="KW-0449">Lipoprotein</keyword>
<dbReference type="Pfam" id="PF07983">
    <property type="entry name" value="X8"/>
    <property type="match status" value="1"/>
</dbReference>
<dbReference type="Gramene" id="Kaladp0055s0496.1.v1.1">
    <property type="protein sequence ID" value="Kaladp0055s0496.1.v1.1"/>
    <property type="gene ID" value="Kaladp0055s0496.v1.1"/>
</dbReference>
<feature type="domain" description="X8" evidence="17">
    <location>
        <begin position="393"/>
        <end position="476"/>
    </location>
</feature>
<keyword evidence="12" id="KW-0325">Glycoprotein</keyword>
<keyword evidence="8 16" id="KW-0378">Hydrolase</keyword>
<dbReference type="EC" id="3.2.1.39" evidence="4"/>
<sequence length="512" mass="56992">MLSHLIINSYKKKKKNPFSLGNMRGGFPGHEVGVVVFVLLTNVAVIGSSSVGVNWGTRATHQLPPDLVVHMLEQNGFNKVKLFEADDRILQALVGSNIEVMLAIPNNMLLEISQDPKAAADWVEANVTTYFYRGGVKIRYIAVGNEPFLQAYNGSYLRTTFPALRNIQHALNHAGFGTMIKATVPFNADVYDSPESNPVPSAGDFRTDVRELSLQIIQFLYTNGAPFTVNIYPFLSLYNNPYFPVDFAFFDGSSRPVRDNGLVYTNVFDANLDTLIWAMEKAGYGDMKIIVGEVGWPTDGDKSANIENARRFNQGLLDHVSSGLGTPLRKGDIDVYLFSLIDENEKSIEPGSFERHWGVFEYDGKPKYELDMSRLHGQRGLVPVEGVAYMPKRWCVLNLNAHDVEALADNVDYACSLSDCTALGYGSSCNHLTARENASYAFNMYYQINDQHDWDCDFSGLAVVTDVDPSDGLCLFPITIVRSASRSVRARLLGVLIGFVVRHFVLWLCVIF</sequence>
<keyword evidence="9" id="KW-0611">Plant defense</keyword>
<keyword evidence="19" id="KW-1185">Reference proteome</keyword>
<dbReference type="OMA" id="FPIMIAY"/>
<comment type="catalytic activity">
    <reaction evidence="1">
        <text>Hydrolysis of (1-&gt;3)-beta-D-glucosidic linkages in (1-&gt;3)-beta-D-glucans.</text>
        <dbReference type="EC" id="3.2.1.39"/>
    </reaction>
</comment>
<dbReference type="Gene3D" id="1.20.58.1040">
    <property type="match status" value="1"/>
</dbReference>
<keyword evidence="14 16" id="KW-0326">Glycosidase</keyword>